<name>A0ABW5ERA9_9BURK</name>
<protein>
    <recommendedName>
        <fullName evidence="3">IPTL-CTERM protein sorting domain-containing protein</fullName>
    </recommendedName>
</protein>
<reference evidence="5" key="1">
    <citation type="journal article" date="2019" name="Int. J. Syst. Evol. Microbiol.">
        <title>The Global Catalogue of Microorganisms (GCM) 10K type strain sequencing project: providing services to taxonomists for standard genome sequencing and annotation.</title>
        <authorList>
            <consortium name="The Broad Institute Genomics Platform"/>
            <consortium name="The Broad Institute Genome Sequencing Center for Infectious Disease"/>
            <person name="Wu L."/>
            <person name="Ma J."/>
        </authorList>
    </citation>
    <scope>NUCLEOTIDE SEQUENCE [LARGE SCALE GENOMIC DNA]</scope>
    <source>
        <strain evidence="5">CCUG 62793</strain>
    </source>
</reference>
<feature type="compositionally biased region" description="Low complexity" evidence="1">
    <location>
        <begin position="1"/>
        <end position="11"/>
    </location>
</feature>
<keyword evidence="2" id="KW-0472">Membrane</keyword>
<organism evidence="4 5">
    <name type="scientific">Delftia deserti</name>
    <dbReference type="NCBI Taxonomy" id="1651218"/>
    <lineage>
        <taxon>Bacteria</taxon>
        <taxon>Pseudomonadati</taxon>
        <taxon>Pseudomonadota</taxon>
        <taxon>Betaproteobacteria</taxon>
        <taxon>Burkholderiales</taxon>
        <taxon>Comamonadaceae</taxon>
        <taxon>Delftia</taxon>
    </lineage>
</organism>
<dbReference type="Proteomes" id="UP001597287">
    <property type="component" value="Unassembled WGS sequence"/>
</dbReference>
<feature type="domain" description="IPTL-CTERM protein sorting" evidence="3">
    <location>
        <begin position="34"/>
        <end position="61"/>
    </location>
</feature>
<gene>
    <name evidence="4" type="ORF">ACFSPV_17310</name>
</gene>
<evidence type="ECO:0000256" key="1">
    <source>
        <dbReference type="SAM" id="MobiDB-lite"/>
    </source>
</evidence>
<feature type="transmembrane region" description="Helical" evidence="2">
    <location>
        <begin position="39"/>
        <end position="59"/>
    </location>
</feature>
<sequence>MLIQDTTGLVPIGPPTTPPTTPPTVPPTAPGAATAIPTLGWGSLALLGLLAGALGAARLQRQRP</sequence>
<evidence type="ECO:0000256" key="2">
    <source>
        <dbReference type="SAM" id="Phobius"/>
    </source>
</evidence>
<comment type="caution">
    <text evidence="4">The sequence shown here is derived from an EMBL/GenBank/DDBJ whole genome shotgun (WGS) entry which is preliminary data.</text>
</comment>
<proteinExistence type="predicted"/>
<dbReference type="RefSeq" id="WP_380106122.1">
    <property type="nucleotide sequence ID" value="NZ_JBHSIH010000001.1"/>
</dbReference>
<evidence type="ECO:0000313" key="5">
    <source>
        <dbReference type="Proteomes" id="UP001597287"/>
    </source>
</evidence>
<evidence type="ECO:0000313" key="4">
    <source>
        <dbReference type="EMBL" id="MFD2320463.1"/>
    </source>
</evidence>
<feature type="compositionally biased region" description="Pro residues" evidence="1">
    <location>
        <begin position="12"/>
        <end position="27"/>
    </location>
</feature>
<keyword evidence="2" id="KW-0812">Transmembrane</keyword>
<keyword evidence="5" id="KW-1185">Reference proteome</keyword>
<dbReference type="InterPro" id="IPR026442">
    <property type="entry name" value="IPTL_CTERM"/>
</dbReference>
<dbReference type="EMBL" id="JBHUIG010000019">
    <property type="protein sequence ID" value="MFD2320463.1"/>
    <property type="molecule type" value="Genomic_DNA"/>
</dbReference>
<dbReference type="Pfam" id="PF18203">
    <property type="entry name" value="IPTL-CTERM"/>
    <property type="match status" value="1"/>
</dbReference>
<feature type="region of interest" description="Disordered" evidence="1">
    <location>
        <begin position="1"/>
        <end position="27"/>
    </location>
</feature>
<keyword evidence="2" id="KW-1133">Transmembrane helix</keyword>
<evidence type="ECO:0000259" key="3">
    <source>
        <dbReference type="Pfam" id="PF18203"/>
    </source>
</evidence>
<accession>A0ABW5ERA9</accession>